<accession>A0ABP2UAI5</accession>
<dbReference type="RefSeq" id="WP_004943372.1">
    <property type="nucleotide sequence ID" value="NZ_KB849643.1"/>
</dbReference>
<feature type="transmembrane region" description="Helical" evidence="1">
    <location>
        <begin position="70"/>
        <end position="93"/>
    </location>
</feature>
<evidence type="ECO:0000256" key="1">
    <source>
        <dbReference type="SAM" id="Phobius"/>
    </source>
</evidence>
<protein>
    <submittedName>
        <fullName evidence="2">Uncharacterized protein</fullName>
    </submittedName>
</protein>
<name>A0ABP2UAI5_9GAMM</name>
<gene>
    <name evidence="2" type="ORF">F950_00239</name>
</gene>
<keyword evidence="1" id="KW-0472">Membrane</keyword>
<evidence type="ECO:0000313" key="2">
    <source>
        <dbReference type="EMBL" id="ENV60994.1"/>
    </source>
</evidence>
<organism evidence="2 3">
    <name type="scientific">Acinetobacter soli NIPH 2899</name>
    <dbReference type="NCBI Taxonomy" id="1217677"/>
    <lineage>
        <taxon>Bacteria</taxon>
        <taxon>Pseudomonadati</taxon>
        <taxon>Pseudomonadota</taxon>
        <taxon>Gammaproteobacteria</taxon>
        <taxon>Moraxellales</taxon>
        <taxon>Moraxellaceae</taxon>
        <taxon>Acinetobacter</taxon>
    </lineage>
</organism>
<dbReference type="EMBL" id="APPV01000006">
    <property type="protein sequence ID" value="ENV60994.1"/>
    <property type="molecule type" value="Genomic_DNA"/>
</dbReference>
<comment type="caution">
    <text evidence="2">The sequence shown here is derived from an EMBL/GenBank/DDBJ whole genome shotgun (WGS) entry which is preliminary data.</text>
</comment>
<feature type="transmembrane region" description="Helical" evidence="1">
    <location>
        <begin position="44"/>
        <end position="64"/>
    </location>
</feature>
<keyword evidence="3" id="KW-1185">Reference proteome</keyword>
<sequence>MELLDQNKLILFIFFVIPGIVALRTYEGFYGRPKNDLPDEIMNAVFLSCLNYAVCGLPLLYLLIHYDLNFWQLLLLGLIILLLLPCFLCIAWIKVIDLWHLKFKNGKTLERSPWEYFFKKHNVDKKWLWVEVELLDGTRIHGVFGHATGYPDPPQIYLQKYYYLDTEGKNFINDDDDLGIIILTNEIKHVNFKSLDQGTT</sequence>
<evidence type="ECO:0000313" key="3">
    <source>
        <dbReference type="Proteomes" id="UP000018433"/>
    </source>
</evidence>
<keyword evidence="1" id="KW-1133">Transmembrane helix</keyword>
<feature type="transmembrane region" description="Helical" evidence="1">
    <location>
        <begin position="6"/>
        <end position="23"/>
    </location>
</feature>
<reference evidence="2 3" key="1">
    <citation type="submission" date="2013-02" db="EMBL/GenBank/DDBJ databases">
        <title>The Genome Sequence of Acinetobacter soli NIPH 2899.</title>
        <authorList>
            <consortium name="The Broad Institute Genome Sequencing Platform"/>
            <consortium name="The Broad Institute Genome Sequencing Center for Infectious Disease"/>
            <person name="Cerqueira G."/>
            <person name="Feldgarden M."/>
            <person name="Courvalin P."/>
            <person name="Perichon B."/>
            <person name="Grillot-Courvalin C."/>
            <person name="Clermont D."/>
            <person name="Rocha E."/>
            <person name="Yoon E.-J."/>
            <person name="Nemec A."/>
            <person name="Walker B."/>
            <person name="Young S.K."/>
            <person name="Zeng Q."/>
            <person name="Gargeya S."/>
            <person name="Fitzgerald M."/>
            <person name="Haas B."/>
            <person name="Abouelleil A."/>
            <person name="Alvarado L."/>
            <person name="Arachchi H.M."/>
            <person name="Berlin A.M."/>
            <person name="Chapman S.B."/>
            <person name="Dewar J."/>
            <person name="Goldberg J."/>
            <person name="Griggs A."/>
            <person name="Gujja S."/>
            <person name="Hansen M."/>
            <person name="Howarth C."/>
            <person name="Imamovic A."/>
            <person name="Larimer J."/>
            <person name="McCowan C."/>
            <person name="Murphy C."/>
            <person name="Neiman D."/>
            <person name="Pearson M."/>
            <person name="Priest M."/>
            <person name="Roberts A."/>
            <person name="Saif S."/>
            <person name="Shea T."/>
            <person name="Sisk P."/>
            <person name="Sykes S."/>
            <person name="Wortman J."/>
            <person name="Nusbaum C."/>
            <person name="Birren B."/>
        </authorList>
    </citation>
    <scope>NUCLEOTIDE SEQUENCE [LARGE SCALE GENOMIC DNA]</scope>
    <source>
        <strain evidence="2 3">NIPH 2899</strain>
    </source>
</reference>
<keyword evidence="1" id="KW-0812">Transmembrane</keyword>
<dbReference type="Pfam" id="PF19865">
    <property type="entry name" value="DUF6338"/>
    <property type="match status" value="1"/>
</dbReference>
<dbReference type="Proteomes" id="UP000018433">
    <property type="component" value="Unassembled WGS sequence"/>
</dbReference>
<proteinExistence type="predicted"/>
<dbReference type="InterPro" id="IPR045919">
    <property type="entry name" value="DUF6338"/>
</dbReference>